<evidence type="ECO:0000256" key="4">
    <source>
        <dbReference type="ARBA" id="ARBA00022722"/>
    </source>
</evidence>
<dbReference type="EMBL" id="JBJJXI010000113">
    <property type="protein sequence ID" value="KAL3390947.1"/>
    <property type="molecule type" value="Genomic_DNA"/>
</dbReference>
<dbReference type="GO" id="GO:0003964">
    <property type="term" value="F:RNA-directed DNA polymerase activity"/>
    <property type="evidence" value="ECO:0007669"/>
    <property type="project" value="UniProtKB-KW"/>
</dbReference>
<dbReference type="GO" id="GO:0004519">
    <property type="term" value="F:endonuclease activity"/>
    <property type="evidence" value="ECO:0007669"/>
    <property type="project" value="UniProtKB-KW"/>
</dbReference>
<dbReference type="InterPro" id="IPR043128">
    <property type="entry name" value="Rev_trsase/Diguanyl_cyclase"/>
</dbReference>
<dbReference type="InterPro" id="IPR050951">
    <property type="entry name" value="Retrovirus_Pol_polyprotein"/>
</dbReference>
<keyword evidence="4" id="KW-0540">Nuclease</keyword>
<evidence type="ECO:0000256" key="2">
    <source>
        <dbReference type="ARBA" id="ARBA00022679"/>
    </source>
</evidence>
<dbReference type="SUPFAM" id="SSF56672">
    <property type="entry name" value="DNA/RNA polymerases"/>
    <property type="match status" value="1"/>
</dbReference>
<keyword evidence="7" id="KW-0695">RNA-directed DNA polymerase</keyword>
<dbReference type="PANTHER" id="PTHR37984:SF5">
    <property type="entry name" value="PROTEIN NYNRIN-LIKE"/>
    <property type="match status" value="1"/>
</dbReference>
<protein>
    <recommendedName>
        <fullName evidence="1">RNA-directed DNA polymerase</fullName>
        <ecNumber evidence="1">2.7.7.49</ecNumber>
    </recommendedName>
</protein>
<accession>A0ABD2WDB5</accession>
<gene>
    <name evidence="9" type="ORF">TKK_014207</name>
</gene>
<organism evidence="9 10">
    <name type="scientific">Trichogramma kaykai</name>
    <dbReference type="NCBI Taxonomy" id="54128"/>
    <lineage>
        <taxon>Eukaryota</taxon>
        <taxon>Metazoa</taxon>
        <taxon>Ecdysozoa</taxon>
        <taxon>Arthropoda</taxon>
        <taxon>Hexapoda</taxon>
        <taxon>Insecta</taxon>
        <taxon>Pterygota</taxon>
        <taxon>Neoptera</taxon>
        <taxon>Endopterygota</taxon>
        <taxon>Hymenoptera</taxon>
        <taxon>Apocrita</taxon>
        <taxon>Proctotrupomorpha</taxon>
        <taxon>Chalcidoidea</taxon>
        <taxon>Trichogrammatidae</taxon>
        <taxon>Trichogramma</taxon>
    </lineage>
</organism>
<name>A0ABD2WDB5_9HYME</name>
<dbReference type="EC" id="2.7.7.49" evidence="1"/>
<dbReference type="CDD" id="cd09274">
    <property type="entry name" value="RNase_HI_RT_Ty3"/>
    <property type="match status" value="1"/>
</dbReference>
<reference evidence="9 10" key="1">
    <citation type="journal article" date="2024" name="bioRxiv">
        <title>A reference genome for Trichogramma kaykai: A tiny desert-dwelling parasitoid wasp with competing sex-ratio distorters.</title>
        <authorList>
            <person name="Culotta J."/>
            <person name="Lindsey A.R."/>
        </authorList>
    </citation>
    <scope>NUCLEOTIDE SEQUENCE [LARGE SCALE GENOMIC DNA]</scope>
    <source>
        <strain evidence="9 10">KSX58</strain>
    </source>
</reference>
<keyword evidence="3" id="KW-0548">Nucleotidyltransferase</keyword>
<evidence type="ECO:0000256" key="1">
    <source>
        <dbReference type="ARBA" id="ARBA00012493"/>
    </source>
</evidence>
<dbReference type="FunFam" id="3.30.70.270:FF:000020">
    <property type="entry name" value="Transposon Tf2-6 polyprotein-like Protein"/>
    <property type="match status" value="1"/>
</dbReference>
<comment type="caution">
    <text evidence="9">The sequence shown here is derived from an EMBL/GenBank/DDBJ whole genome shotgun (WGS) entry which is preliminary data.</text>
</comment>
<dbReference type="PROSITE" id="PS50878">
    <property type="entry name" value="RT_POL"/>
    <property type="match status" value="1"/>
</dbReference>
<proteinExistence type="predicted"/>
<evidence type="ECO:0000256" key="6">
    <source>
        <dbReference type="ARBA" id="ARBA00022801"/>
    </source>
</evidence>
<sequence length="360" mass="41566">MKNEVIAFVDDWLVVSPTIEQHLVDLDNLLTRISDENVSINFSKFELLRREIRFVGFVLTPEGIKTDDKKTEAIMKFPTPTTPTQIRGFLGLVNFNSRFTTRLAEAAAPLIEHTTKAKAWQWSEREEQAFENVKNLFCTELFLHHPRQDRGYVLFTDASRKALGSALCQEIEPSDIRIIYMVSRTLKGAELNYYTTELELLAIVWALEKYRSYVYGREIEIRTDHQALTFLRTSRFLSQRLLRWSLMIQDYNLTIKHIPGKANLLAVILSRPPDTPSEQTHEANIYALLARHPKASILKDLKQLRSLQSEDAHLKRLQASEKGQVAIDSTGLIIWNDQHGTRCYLQHVLLQPLVTEIHEL</sequence>
<feature type="domain" description="Reverse transcriptase" evidence="8">
    <location>
        <begin position="1"/>
        <end position="59"/>
    </location>
</feature>
<keyword evidence="6" id="KW-0378">Hydrolase</keyword>
<dbReference type="PANTHER" id="PTHR37984">
    <property type="entry name" value="PROTEIN CBG26694"/>
    <property type="match status" value="1"/>
</dbReference>
<evidence type="ECO:0000313" key="10">
    <source>
        <dbReference type="Proteomes" id="UP001627154"/>
    </source>
</evidence>
<dbReference type="GO" id="GO:0016787">
    <property type="term" value="F:hydrolase activity"/>
    <property type="evidence" value="ECO:0007669"/>
    <property type="project" value="UniProtKB-KW"/>
</dbReference>
<dbReference type="InterPro" id="IPR041373">
    <property type="entry name" value="RT_RNaseH"/>
</dbReference>
<dbReference type="Gene3D" id="3.30.70.270">
    <property type="match status" value="2"/>
</dbReference>
<evidence type="ECO:0000256" key="7">
    <source>
        <dbReference type="ARBA" id="ARBA00022918"/>
    </source>
</evidence>
<keyword evidence="5" id="KW-0255">Endonuclease</keyword>
<evidence type="ECO:0000313" key="9">
    <source>
        <dbReference type="EMBL" id="KAL3390947.1"/>
    </source>
</evidence>
<dbReference type="InterPro" id="IPR043502">
    <property type="entry name" value="DNA/RNA_pol_sf"/>
</dbReference>
<dbReference type="AlphaFoldDB" id="A0ABD2WDB5"/>
<dbReference type="InterPro" id="IPR000477">
    <property type="entry name" value="RT_dom"/>
</dbReference>
<dbReference type="Pfam" id="PF17917">
    <property type="entry name" value="RT_RNaseH"/>
    <property type="match status" value="1"/>
</dbReference>
<evidence type="ECO:0000256" key="3">
    <source>
        <dbReference type="ARBA" id="ARBA00022695"/>
    </source>
</evidence>
<evidence type="ECO:0000259" key="8">
    <source>
        <dbReference type="PROSITE" id="PS50878"/>
    </source>
</evidence>
<dbReference type="Proteomes" id="UP001627154">
    <property type="component" value="Unassembled WGS sequence"/>
</dbReference>
<keyword evidence="10" id="KW-1185">Reference proteome</keyword>
<evidence type="ECO:0000256" key="5">
    <source>
        <dbReference type="ARBA" id="ARBA00022759"/>
    </source>
</evidence>
<keyword evidence="2" id="KW-0808">Transferase</keyword>